<accession>A0AAN9XM33</accession>
<proteinExistence type="predicted"/>
<evidence type="ECO:0000313" key="1">
    <source>
        <dbReference type="EMBL" id="KAK7398786.1"/>
    </source>
</evidence>
<reference evidence="1 2" key="1">
    <citation type="submission" date="2024-01" db="EMBL/GenBank/DDBJ databases">
        <title>The genomes of 5 underutilized Papilionoideae crops provide insights into root nodulation and disease resistanc.</title>
        <authorList>
            <person name="Jiang F."/>
        </authorList>
    </citation>
    <scope>NUCLEOTIDE SEQUENCE [LARGE SCALE GENOMIC DNA]</scope>
    <source>
        <strain evidence="1">DUOXIRENSHENG_FW03</strain>
        <tissue evidence="1">Leaves</tissue>
    </source>
</reference>
<dbReference type="AlphaFoldDB" id="A0AAN9XM33"/>
<protein>
    <submittedName>
        <fullName evidence="1">Uncharacterized protein</fullName>
    </submittedName>
</protein>
<dbReference type="Proteomes" id="UP001386955">
    <property type="component" value="Unassembled WGS sequence"/>
</dbReference>
<comment type="caution">
    <text evidence="1">The sequence shown here is derived from an EMBL/GenBank/DDBJ whole genome shotgun (WGS) entry which is preliminary data.</text>
</comment>
<dbReference type="EMBL" id="JAYMYS010000003">
    <property type="protein sequence ID" value="KAK7398786.1"/>
    <property type="molecule type" value="Genomic_DNA"/>
</dbReference>
<name>A0AAN9XM33_PSOTE</name>
<evidence type="ECO:0000313" key="2">
    <source>
        <dbReference type="Proteomes" id="UP001386955"/>
    </source>
</evidence>
<organism evidence="1 2">
    <name type="scientific">Psophocarpus tetragonolobus</name>
    <name type="common">Winged bean</name>
    <name type="synonym">Dolichos tetragonolobus</name>
    <dbReference type="NCBI Taxonomy" id="3891"/>
    <lineage>
        <taxon>Eukaryota</taxon>
        <taxon>Viridiplantae</taxon>
        <taxon>Streptophyta</taxon>
        <taxon>Embryophyta</taxon>
        <taxon>Tracheophyta</taxon>
        <taxon>Spermatophyta</taxon>
        <taxon>Magnoliopsida</taxon>
        <taxon>eudicotyledons</taxon>
        <taxon>Gunneridae</taxon>
        <taxon>Pentapetalae</taxon>
        <taxon>rosids</taxon>
        <taxon>fabids</taxon>
        <taxon>Fabales</taxon>
        <taxon>Fabaceae</taxon>
        <taxon>Papilionoideae</taxon>
        <taxon>50 kb inversion clade</taxon>
        <taxon>NPAAA clade</taxon>
        <taxon>indigoferoid/millettioid clade</taxon>
        <taxon>Phaseoleae</taxon>
        <taxon>Psophocarpus</taxon>
    </lineage>
</organism>
<gene>
    <name evidence="1" type="ORF">VNO78_09959</name>
</gene>
<keyword evidence="2" id="KW-1185">Reference proteome</keyword>
<sequence>MVGCDVSSVSCIASFIIIAKKVCCERDRHLARDGRFMPQPTLINISSSCQLILKFKHQSMVGIDSGRNLAEHNCVMHCWL</sequence>